<feature type="non-terminal residue" evidence="8">
    <location>
        <position position="185"/>
    </location>
</feature>
<sequence>MSRLILGDCLSVLQEIDDESIDLVVTDPPYLVNYTDRSGRSIANDVQSDWIVPAFEQLYRVLRQDTLCLSFYGWNKVDVFADAWRKAGFRMVGHIVFKKRYASKSRYVAYCHESAYLLAKGRPPLPAAPLPDVMDWSYTGNKLHPTQKPVDVLAKLIAAFSAPGDTVLDPFAGSGSTCEAARRTG</sequence>
<dbReference type="InterPro" id="IPR002295">
    <property type="entry name" value="N4/N6-MTase_EcoPI_Mod-like"/>
</dbReference>
<keyword evidence="3 8" id="KW-0489">Methyltransferase</keyword>
<dbReference type="EMBL" id="LAQU01000184">
    <property type="protein sequence ID" value="KKB60818.1"/>
    <property type="molecule type" value="Genomic_DNA"/>
</dbReference>
<organism evidence="8 9">
    <name type="scientific">Robbsia andropogonis</name>
    <dbReference type="NCBI Taxonomy" id="28092"/>
    <lineage>
        <taxon>Bacteria</taxon>
        <taxon>Pseudomonadati</taxon>
        <taxon>Pseudomonadota</taxon>
        <taxon>Betaproteobacteria</taxon>
        <taxon>Burkholderiales</taxon>
        <taxon>Burkholderiaceae</taxon>
        <taxon>Robbsia</taxon>
    </lineage>
</organism>
<dbReference type="InterPro" id="IPR029063">
    <property type="entry name" value="SAM-dependent_MTases_sf"/>
</dbReference>
<keyword evidence="4 8" id="KW-0808">Transferase</keyword>
<keyword evidence="5" id="KW-0949">S-adenosyl-L-methionine</keyword>
<evidence type="ECO:0000256" key="5">
    <source>
        <dbReference type="ARBA" id="ARBA00022691"/>
    </source>
</evidence>
<gene>
    <name evidence="8" type="ORF">WM40_27005</name>
</gene>
<protein>
    <recommendedName>
        <fullName evidence="2">site-specific DNA-methyltransferase (adenine-specific)</fullName>
        <ecNumber evidence="2">2.1.1.72</ecNumber>
    </recommendedName>
</protein>
<dbReference type="InterPro" id="IPR002052">
    <property type="entry name" value="DNA_methylase_N6_adenine_CS"/>
</dbReference>
<evidence type="ECO:0000256" key="4">
    <source>
        <dbReference type="ARBA" id="ARBA00022679"/>
    </source>
</evidence>
<dbReference type="GO" id="GO:0032259">
    <property type="term" value="P:methylation"/>
    <property type="evidence" value="ECO:0007669"/>
    <property type="project" value="UniProtKB-KW"/>
</dbReference>
<comment type="similarity">
    <text evidence="1">Belongs to the N(4)/N(6)-methyltransferase family.</text>
</comment>
<evidence type="ECO:0000259" key="7">
    <source>
        <dbReference type="Pfam" id="PF01555"/>
    </source>
</evidence>
<evidence type="ECO:0000256" key="3">
    <source>
        <dbReference type="ARBA" id="ARBA00022603"/>
    </source>
</evidence>
<dbReference type="Pfam" id="PF01555">
    <property type="entry name" value="N6_N4_Mtase"/>
    <property type="match status" value="1"/>
</dbReference>
<proteinExistence type="inferred from homology"/>
<dbReference type="OrthoDB" id="9816288at2"/>
<dbReference type="AlphaFoldDB" id="A0A0F5JSN7"/>
<dbReference type="Proteomes" id="UP000033618">
    <property type="component" value="Unassembled WGS sequence"/>
</dbReference>
<dbReference type="NCBIfam" id="NF010253">
    <property type="entry name" value="PRK13699.1"/>
    <property type="match status" value="1"/>
</dbReference>
<name>A0A0F5JSN7_9BURK</name>
<dbReference type="EC" id="2.1.1.72" evidence="2"/>
<accession>A0A0F5JSN7</accession>
<dbReference type="RefSeq" id="WP_046154631.1">
    <property type="nucleotide sequence ID" value="NZ_LAQU01000184.1"/>
</dbReference>
<dbReference type="STRING" id="28092.WM40_27005"/>
<dbReference type="InterPro" id="IPR002941">
    <property type="entry name" value="DNA_methylase_N4/N6"/>
</dbReference>
<dbReference type="PROSITE" id="PS00092">
    <property type="entry name" value="N6_MTASE"/>
    <property type="match status" value="1"/>
</dbReference>
<reference evidence="8 9" key="1">
    <citation type="submission" date="2015-03" db="EMBL/GenBank/DDBJ databases">
        <title>Draft Genome Sequence of Burkholderia andropogonis type strain ICMP2807, isolated from Sorghum bicolor.</title>
        <authorList>
            <person name="Lopes-Santos L."/>
            <person name="Castro D.B."/>
            <person name="Ottoboni L.M."/>
            <person name="Park D."/>
            <person name="Weirc B.S."/>
            <person name="Destefano S.A."/>
        </authorList>
    </citation>
    <scope>NUCLEOTIDE SEQUENCE [LARGE SCALE GENOMIC DNA]</scope>
    <source>
        <strain evidence="8 9">ICMP2807</strain>
    </source>
</reference>
<dbReference type="GO" id="GO:0009007">
    <property type="term" value="F:site-specific DNA-methyltransferase (adenine-specific) activity"/>
    <property type="evidence" value="ECO:0007669"/>
    <property type="project" value="UniProtKB-EC"/>
</dbReference>
<keyword evidence="9" id="KW-1185">Reference proteome</keyword>
<feature type="domain" description="DNA methylase N-4/N-6" evidence="7">
    <location>
        <begin position="21"/>
        <end position="184"/>
    </location>
</feature>
<comment type="caution">
    <text evidence="8">The sequence shown here is derived from an EMBL/GenBank/DDBJ whole genome shotgun (WGS) entry which is preliminary data.</text>
</comment>
<evidence type="ECO:0000256" key="6">
    <source>
        <dbReference type="ARBA" id="ARBA00047942"/>
    </source>
</evidence>
<evidence type="ECO:0000256" key="1">
    <source>
        <dbReference type="ARBA" id="ARBA00006594"/>
    </source>
</evidence>
<comment type="catalytic activity">
    <reaction evidence="6">
        <text>a 2'-deoxyadenosine in DNA + S-adenosyl-L-methionine = an N(6)-methyl-2'-deoxyadenosine in DNA + S-adenosyl-L-homocysteine + H(+)</text>
        <dbReference type="Rhea" id="RHEA:15197"/>
        <dbReference type="Rhea" id="RHEA-COMP:12418"/>
        <dbReference type="Rhea" id="RHEA-COMP:12419"/>
        <dbReference type="ChEBI" id="CHEBI:15378"/>
        <dbReference type="ChEBI" id="CHEBI:57856"/>
        <dbReference type="ChEBI" id="CHEBI:59789"/>
        <dbReference type="ChEBI" id="CHEBI:90615"/>
        <dbReference type="ChEBI" id="CHEBI:90616"/>
        <dbReference type="EC" id="2.1.1.72"/>
    </reaction>
</comment>
<evidence type="ECO:0000313" key="8">
    <source>
        <dbReference type="EMBL" id="KKB60818.1"/>
    </source>
</evidence>
<dbReference type="REBASE" id="115611">
    <property type="entry name" value="M.Ban2807ORF27005P"/>
</dbReference>
<evidence type="ECO:0000256" key="2">
    <source>
        <dbReference type="ARBA" id="ARBA00011900"/>
    </source>
</evidence>
<evidence type="ECO:0000313" key="9">
    <source>
        <dbReference type="Proteomes" id="UP000033618"/>
    </source>
</evidence>
<dbReference type="GO" id="GO:0008170">
    <property type="term" value="F:N-methyltransferase activity"/>
    <property type="evidence" value="ECO:0007669"/>
    <property type="project" value="InterPro"/>
</dbReference>
<dbReference type="GO" id="GO:0003677">
    <property type="term" value="F:DNA binding"/>
    <property type="evidence" value="ECO:0007669"/>
    <property type="project" value="InterPro"/>
</dbReference>
<dbReference type="PRINTS" id="PR00506">
    <property type="entry name" value="D21N6MTFRASE"/>
</dbReference>
<dbReference type="Gene3D" id="3.40.50.150">
    <property type="entry name" value="Vaccinia Virus protein VP39"/>
    <property type="match status" value="1"/>
</dbReference>
<dbReference type="SUPFAM" id="SSF53335">
    <property type="entry name" value="S-adenosyl-L-methionine-dependent methyltransferases"/>
    <property type="match status" value="1"/>
</dbReference>